<dbReference type="HOGENOM" id="CLU_034348_1_0_4"/>
<reference evidence="1 2" key="1">
    <citation type="journal article" date="2013" name="Genome Announc.">
        <title>Complete Genome Sequence of Burkholderia sp. Strain RPE64, Bacterial Symbiont of the Bean Bug Riptortus pedestris.</title>
        <authorList>
            <person name="Shibata T.F."/>
            <person name="Maeda T."/>
            <person name="Nikoh N."/>
            <person name="Yamaguchi K."/>
            <person name="Oshima K."/>
            <person name="Hattori M."/>
            <person name="Nishiyama T."/>
            <person name="Hasebe M."/>
            <person name="Fukatsu T."/>
            <person name="Kikuchi Y."/>
            <person name="Shigenobu S."/>
        </authorList>
    </citation>
    <scope>NUCLEOTIDE SEQUENCE [LARGE SCALE GENOMIC DNA]</scope>
</reference>
<dbReference type="AlphaFoldDB" id="R4X173"/>
<evidence type="ECO:0000313" key="1">
    <source>
        <dbReference type="EMBL" id="BAN24792.1"/>
    </source>
</evidence>
<dbReference type="OrthoDB" id="240576at2"/>
<dbReference type="Proteomes" id="UP000013966">
    <property type="component" value="Chromosome 2"/>
</dbReference>
<dbReference type="EMBL" id="AP013059">
    <property type="protein sequence ID" value="BAN24792.1"/>
    <property type="molecule type" value="Genomic_DNA"/>
</dbReference>
<organism evidence="1 2">
    <name type="scientific">Caballeronia insecticola</name>
    <dbReference type="NCBI Taxonomy" id="758793"/>
    <lineage>
        <taxon>Bacteria</taxon>
        <taxon>Pseudomonadati</taxon>
        <taxon>Pseudomonadota</taxon>
        <taxon>Betaproteobacteria</taxon>
        <taxon>Burkholderiales</taxon>
        <taxon>Burkholderiaceae</taxon>
        <taxon>Caballeronia</taxon>
    </lineage>
</organism>
<sequence>MHDSPTTTNAQRPSAAAGHEPWTCPFCPLLCDDITLAPAGAHRLAAPHTVCPRLADALARFGPQDASRKPEIDGQATDLASALSRAAAILSIAHRPLFGGLATDVAGARALYELAAHCGAALDHLHGDAIADSNRVLQDRGAFFTTLSEVRSRADLVIVFACEPSRRYPRFYERVIDTSRDVSLVFVGCDADRAADARSEAILPHTEPFDLLALWSAHVEGGRAIPMPELVALTERIRAARYTAFVYEPSALPAPHGALAIEALQRIVKAFNRTVRAGALALTGDDGALSVNQATTWLSGFPLRTRVAYGLPLDHDPYRYRTDTLLTRGEADALLWVSSFAPEPLPASLGDDVPAIVLGHPSTTLPARAGATVFIPVATPGIDSGGHLFRIDTSVVAPLTAARDADLPTVAAIASQLAQARRPQQ</sequence>
<proteinExistence type="predicted"/>
<accession>R4X173</accession>
<dbReference type="STRING" id="758793.BRPE64_BCDS01310"/>
<dbReference type="KEGG" id="buo:BRPE64_BCDS01310"/>
<protein>
    <submittedName>
        <fullName evidence="1">Formylmethanofuran dehydrogenase subunit B</fullName>
    </submittedName>
</protein>
<dbReference type="PATRIC" id="fig|758793.3.peg.3040"/>
<reference evidence="1 2" key="2">
    <citation type="journal article" date="2018" name="Int. J. Syst. Evol. Microbiol.">
        <title>Burkholderia insecticola sp. nov., a gut symbiotic bacterium of the bean bug Riptortus pedestris.</title>
        <authorList>
            <person name="Takeshita K."/>
            <person name="Tamaki H."/>
            <person name="Ohbayashi T."/>
            <person name="Meng X.-Y."/>
            <person name="Sone T."/>
            <person name="Mitani Y."/>
            <person name="Peeters C."/>
            <person name="Kikuchi Y."/>
            <person name="Vandamme P."/>
        </authorList>
    </citation>
    <scope>NUCLEOTIDE SEQUENCE [LARGE SCALE GENOMIC DNA]</scope>
    <source>
        <strain evidence="1">RPE64</strain>
    </source>
</reference>
<keyword evidence="2" id="KW-1185">Reference proteome</keyword>
<evidence type="ECO:0000313" key="2">
    <source>
        <dbReference type="Proteomes" id="UP000013966"/>
    </source>
</evidence>
<gene>
    <name evidence="1" type="ORF">BRPE64_BCDS01310</name>
</gene>
<dbReference type="RefSeq" id="WP_016354223.1">
    <property type="nucleotide sequence ID" value="NC_021294.1"/>
</dbReference>
<name>R4X173_9BURK</name>